<name>A0A0B2V5S0_TOXCA</name>
<feature type="compositionally biased region" description="Low complexity" evidence="1">
    <location>
        <begin position="425"/>
        <end position="435"/>
    </location>
</feature>
<keyword evidence="4" id="KW-1185">Reference proteome</keyword>
<gene>
    <name evidence="3" type="ORF">Tcan_09791</name>
</gene>
<keyword evidence="2" id="KW-0472">Membrane</keyword>
<keyword evidence="2" id="KW-1133">Transmembrane helix</keyword>
<dbReference type="OMA" id="IWHNTGL"/>
<dbReference type="PANTHER" id="PTHR11238">
    <property type="entry name" value="PROMININ ISOFORM D-RELATED"/>
    <property type="match status" value="1"/>
</dbReference>
<dbReference type="AlphaFoldDB" id="A0A0B2V5S0"/>
<keyword evidence="2" id="KW-0812">Transmembrane</keyword>
<feature type="transmembrane region" description="Helical" evidence="2">
    <location>
        <begin position="115"/>
        <end position="148"/>
    </location>
</feature>
<dbReference type="Proteomes" id="UP000031036">
    <property type="component" value="Unassembled WGS sequence"/>
</dbReference>
<proteinExistence type="predicted"/>
<evidence type="ECO:0000313" key="4">
    <source>
        <dbReference type="Proteomes" id="UP000031036"/>
    </source>
</evidence>
<dbReference type="EMBL" id="JPKZ01002411">
    <property type="protein sequence ID" value="KHN76859.1"/>
    <property type="molecule type" value="Genomic_DNA"/>
</dbReference>
<protein>
    <submittedName>
        <fullName evidence="3">Uncharacterized protein</fullName>
    </submittedName>
</protein>
<sequence length="449" mass="49855">MRLQAERAVMKVDGVLKTIQANISQVLGSLNRSRDLVKVYIGKIQQRMRISKNTNWWGKFQMSAMRAVLLILCVVFVALSSVVLLFTIYLLKNPTASNEKFESMDGKFSPNSKPFYLRMIGCSTTAALVIAFGVCIVGVVIASFFFLLGCTLETSCSAVFRDEQMRLLGLISDLNLKFHSHTSLNLTLHIKVADVIIACRENRSLVEAVNGEKVMNLKKFVDSFELRRYENETVAAFEKIMLDLWPNSQKTVEKLRNATVFLKDSVPAIEASVEEVKARLRNLRIEQPSSVGIPDLGHGLNETSAKVKWAANEIESLTTKAGRIKNFMERGTLLIKGTFNATITSVQSILESAEKELLRNSLKCDSLPRILENIGHVACTLMARPIHGIWAAMAIIVVSVWASVAAIVLIRITAEQTSKERPQQEEQVQQASVEGVSEKVSGFSEAFGL</sequence>
<feature type="transmembrane region" description="Helical" evidence="2">
    <location>
        <begin position="67"/>
        <end position="91"/>
    </location>
</feature>
<organism evidence="3 4">
    <name type="scientific">Toxocara canis</name>
    <name type="common">Canine roundworm</name>
    <dbReference type="NCBI Taxonomy" id="6265"/>
    <lineage>
        <taxon>Eukaryota</taxon>
        <taxon>Metazoa</taxon>
        <taxon>Ecdysozoa</taxon>
        <taxon>Nematoda</taxon>
        <taxon>Chromadorea</taxon>
        <taxon>Rhabditida</taxon>
        <taxon>Spirurina</taxon>
        <taxon>Ascaridomorpha</taxon>
        <taxon>Ascaridoidea</taxon>
        <taxon>Toxocaridae</taxon>
        <taxon>Toxocara</taxon>
    </lineage>
</organism>
<evidence type="ECO:0000313" key="3">
    <source>
        <dbReference type="EMBL" id="KHN76859.1"/>
    </source>
</evidence>
<dbReference type="PANTHER" id="PTHR11238:SF9">
    <property type="entry name" value="PROMININ, ISOFORM D"/>
    <property type="match status" value="1"/>
</dbReference>
<accession>A0A0B2V5S0</accession>
<comment type="caution">
    <text evidence="3">The sequence shown here is derived from an EMBL/GenBank/DDBJ whole genome shotgun (WGS) entry which is preliminary data.</text>
</comment>
<feature type="transmembrane region" description="Helical" evidence="2">
    <location>
        <begin position="389"/>
        <end position="412"/>
    </location>
</feature>
<evidence type="ECO:0000256" key="2">
    <source>
        <dbReference type="SAM" id="Phobius"/>
    </source>
</evidence>
<feature type="region of interest" description="Disordered" evidence="1">
    <location>
        <begin position="421"/>
        <end position="449"/>
    </location>
</feature>
<reference evidence="3 4" key="1">
    <citation type="submission" date="2014-11" db="EMBL/GenBank/DDBJ databases">
        <title>Genetic blueprint of the zoonotic pathogen Toxocara canis.</title>
        <authorList>
            <person name="Zhu X.-Q."/>
            <person name="Korhonen P.K."/>
            <person name="Cai H."/>
            <person name="Young N.D."/>
            <person name="Nejsum P."/>
            <person name="von Samson-Himmelstjerna G."/>
            <person name="Boag P.R."/>
            <person name="Tan P."/>
            <person name="Li Q."/>
            <person name="Min J."/>
            <person name="Yang Y."/>
            <person name="Wang X."/>
            <person name="Fang X."/>
            <person name="Hall R.S."/>
            <person name="Hofmann A."/>
            <person name="Sternberg P.W."/>
            <person name="Jex A.R."/>
            <person name="Gasser R.B."/>
        </authorList>
    </citation>
    <scope>NUCLEOTIDE SEQUENCE [LARGE SCALE GENOMIC DNA]</scope>
    <source>
        <strain evidence="3">PN_DK_2014</strain>
    </source>
</reference>
<evidence type="ECO:0000256" key="1">
    <source>
        <dbReference type="SAM" id="MobiDB-lite"/>
    </source>
</evidence>
<dbReference type="STRING" id="6265.A0A0B2V5S0"/>